<feature type="domain" description="TLDc" evidence="1">
    <location>
        <begin position="1"/>
        <end position="140"/>
    </location>
</feature>
<dbReference type="PROSITE" id="PS51886">
    <property type="entry name" value="TLDC"/>
    <property type="match status" value="1"/>
</dbReference>
<reference evidence="2 4" key="1">
    <citation type="journal article" date="2012" name="Nature">
        <title>Algal genomes reveal evolutionary mosaicism and the fate of nucleomorphs.</title>
        <authorList>
            <consortium name="DOE Joint Genome Institute"/>
            <person name="Curtis B.A."/>
            <person name="Tanifuji G."/>
            <person name="Burki F."/>
            <person name="Gruber A."/>
            <person name="Irimia M."/>
            <person name="Maruyama S."/>
            <person name="Arias M.C."/>
            <person name="Ball S.G."/>
            <person name="Gile G.H."/>
            <person name="Hirakawa Y."/>
            <person name="Hopkins J.F."/>
            <person name="Kuo A."/>
            <person name="Rensing S.A."/>
            <person name="Schmutz J."/>
            <person name="Symeonidi A."/>
            <person name="Elias M."/>
            <person name="Eveleigh R.J."/>
            <person name="Herman E.K."/>
            <person name="Klute M.J."/>
            <person name="Nakayama T."/>
            <person name="Obornik M."/>
            <person name="Reyes-Prieto A."/>
            <person name="Armbrust E.V."/>
            <person name="Aves S.J."/>
            <person name="Beiko R.G."/>
            <person name="Coutinho P."/>
            <person name="Dacks J.B."/>
            <person name="Durnford D.G."/>
            <person name="Fast N.M."/>
            <person name="Green B.R."/>
            <person name="Grisdale C.J."/>
            <person name="Hempel F."/>
            <person name="Henrissat B."/>
            <person name="Hoppner M.P."/>
            <person name="Ishida K."/>
            <person name="Kim E."/>
            <person name="Koreny L."/>
            <person name="Kroth P.G."/>
            <person name="Liu Y."/>
            <person name="Malik S.B."/>
            <person name="Maier U.G."/>
            <person name="McRose D."/>
            <person name="Mock T."/>
            <person name="Neilson J.A."/>
            <person name="Onodera N.T."/>
            <person name="Poole A.M."/>
            <person name="Pritham E.J."/>
            <person name="Richards T.A."/>
            <person name="Rocap G."/>
            <person name="Roy S.W."/>
            <person name="Sarai C."/>
            <person name="Schaack S."/>
            <person name="Shirato S."/>
            <person name="Slamovits C.H."/>
            <person name="Spencer D.F."/>
            <person name="Suzuki S."/>
            <person name="Worden A.Z."/>
            <person name="Zauner S."/>
            <person name="Barry K."/>
            <person name="Bell C."/>
            <person name="Bharti A.K."/>
            <person name="Crow J.A."/>
            <person name="Grimwood J."/>
            <person name="Kramer R."/>
            <person name="Lindquist E."/>
            <person name="Lucas S."/>
            <person name="Salamov A."/>
            <person name="McFadden G.I."/>
            <person name="Lane C.E."/>
            <person name="Keeling P.J."/>
            <person name="Gray M.W."/>
            <person name="Grigoriev I.V."/>
            <person name="Archibald J.M."/>
        </authorList>
    </citation>
    <scope>NUCLEOTIDE SEQUENCE</scope>
    <source>
        <strain evidence="2 4">CCMP2712</strain>
    </source>
</reference>
<dbReference type="OrthoDB" id="26679at2759"/>
<dbReference type="SMART" id="SM00584">
    <property type="entry name" value="TLDc"/>
    <property type="match status" value="1"/>
</dbReference>
<dbReference type="AlphaFoldDB" id="L1JKZ3"/>
<dbReference type="PaxDb" id="55529-EKX48799"/>
<dbReference type="Pfam" id="PF07534">
    <property type="entry name" value="TLD"/>
    <property type="match status" value="1"/>
</dbReference>
<dbReference type="STRING" id="905079.L1JKZ3"/>
<dbReference type="Proteomes" id="UP000011087">
    <property type="component" value="Unassembled WGS sequence"/>
</dbReference>
<evidence type="ECO:0000313" key="3">
    <source>
        <dbReference type="EnsemblProtists" id="EKX48799"/>
    </source>
</evidence>
<protein>
    <recommendedName>
        <fullName evidence="1">TLDc domain-containing protein</fullName>
    </recommendedName>
</protein>
<feature type="non-terminal residue" evidence="2">
    <location>
        <position position="140"/>
    </location>
</feature>
<sequence length="140" mass="15705">CSQCDWELLYSTKRNGLSMNTFFRLVTGRRDTIMLIKDSGGSAFGAFIPFPWKQSKDFYGTGESFVFRMKPTLELFKWGGNDSMFALTNHQGILIGGSGSPAIWIDSDFNRGTSGANKTYRSRCLASDESFTCIHLEVWA</sequence>
<dbReference type="EnsemblProtists" id="EKX48799">
    <property type="protein sequence ID" value="EKX48799"/>
    <property type="gene ID" value="GUITHDRAFT_57514"/>
</dbReference>
<dbReference type="RefSeq" id="XP_005835779.1">
    <property type="nucleotide sequence ID" value="XM_005835722.1"/>
</dbReference>
<evidence type="ECO:0000313" key="2">
    <source>
        <dbReference type="EMBL" id="EKX48799.1"/>
    </source>
</evidence>
<dbReference type="eggNOG" id="KOG2372">
    <property type="taxonomic scope" value="Eukaryota"/>
</dbReference>
<dbReference type="GeneID" id="17305475"/>
<organism evidence="2">
    <name type="scientific">Guillardia theta (strain CCMP2712)</name>
    <name type="common">Cryptophyte</name>
    <dbReference type="NCBI Taxonomy" id="905079"/>
    <lineage>
        <taxon>Eukaryota</taxon>
        <taxon>Cryptophyceae</taxon>
        <taxon>Pyrenomonadales</taxon>
        <taxon>Geminigeraceae</taxon>
        <taxon>Guillardia</taxon>
    </lineage>
</organism>
<accession>L1JKZ3</accession>
<feature type="non-terminal residue" evidence="2">
    <location>
        <position position="1"/>
    </location>
</feature>
<dbReference type="HOGENOM" id="CLU_029204_4_2_1"/>
<evidence type="ECO:0000259" key="1">
    <source>
        <dbReference type="PROSITE" id="PS51886"/>
    </source>
</evidence>
<keyword evidence="4" id="KW-1185">Reference proteome</keyword>
<dbReference type="PANTHER" id="PTHR23354">
    <property type="entry name" value="NUCLEOLAR PROTEIN 7/ESTROGEN RECEPTOR COACTIVATOR-RELATED"/>
    <property type="match status" value="1"/>
</dbReference>
<reference evidence="4" key="2">
    <citation type="submission" date="2012-11" db="EMBL/GenBank/DDBJ databases">
        <authorList>
            <person name="Kuo A."/>
            <person name="Curtis B.A."/>
            <person name="Tanifuji G."/>
            <person name="Burki F."/>
            <person name="Gruber A."/>
            <person name="Irimia M."/>
            <person name="Maruyama S."/>
            <person name="Arias M.C."/>
            <person name="Ball S.G."/>
            <person name="Gile G.H."/>
            <person name="Hirakawa Y."/>
            <person name="Hopkins J.F."/>
            <person name="Rensing S.A."/>
            <person name="Schmutz J."/>
            <person name="Symeonidi A."/>
            <person name="Elias M."/>
            <person name="Eveleigh R.J."/>
            <person name="Herman E.K."/>
            <person name="Klute M.J."/>
            <person name="Nakayama T."/>
            <person name="Obornik M."/>
            <person name="Reyes-Prieto A."/>
            <person name="Armbrust E.V."/>
            <person name="Aves S.J."/>
            <person name="Beiko R.G."/>
            <person name="Coutinho P."/>
            <person name="Dacks J.B."/>
            <person name="Durnford D.G."/>
            <person name="Fast N.M."/>
            <person name="Green B.R."/>
            <person name="Grisdale C."/>
            <person name="Hempe F."/>
            <person name="Henrissat B."/>
            <person name="Hoppner M.P."/>
            <person name="Ishida K.-I."/>
            <person name="Kim E."/>
            <person name="Koreny L."/>
            <person name="Kroth P.G."/>
            <person name="Liu Y."/>
            <person name="Malik S.-B."/>
            <person name="Maier U.G."/>
            <person name="McRose D."/>
            <person name="Mock T."/>
            <person name="Neilson J.A."/>
            <person name="Onodera N.T."/>
            <person name="Poole A.M."/>
            <person name="Pritham E.J."/>
            <person name="Richards T.A."/>
            <person name="Rocap G."/>
            <person name="Roy S.W."/>
            <person name="Sarai C."/>
            <person name="Schaack S."/>
            <person name="Shirato S."/>
            <person name="Slamovits C.H."/>
            <person name="Spencer D.F."/>
            <person name="Suzuki S."/>
            <person name="Worden A.Z."/>
            <person name="Zauner S."/>
            <person name="Barry K."/>
            <person name="Bell C."/>
            <person name="Bharti A.K."/>
            <person name="Crow J.A."/>
            <person name="Grimwood J."/>
            <person name="Kramer R."/>
            <person name="Lindquist E."/>
            <person name="Lucas S."/>
            <person name="Salamov A."/>
            <person name="McFadden G.I."/>
            <person name="Lane C.E."/>
            <person name="Keeling P.J."/>
            <person name="Gray M.W."/>
            <person name="Grigoriev I.V."/>
            <person name="Archibald J.M."/>
        </authorList>
    </citation>
    <scope>NUCLEOTIDE SEQUENCE</scope>
    <source>
        <strain evidence="4">CCMP2712</strain>
    </source>
</reference>
<proteinExistence type="predicted"/>
<reference evidence="3" key="3">
    <citation type="submission" date="2015-06" db="UniProtKB">
        <authorList>
            <consortium name="EnsemblProtists"/>
        </authorList>
    </citation>
    <scope>IDENTIFICATION</scope>
</reference>
<evidence type="ECO:0000313" key="4">
    <source>
        <dbReference type="Proteomes" id="UP000011087"/>
    </source>
</evidence>
<gene>
    <name evidence="2" type="ORF">GUITHDRAFT_57514</name>
</gene>
<dbReference type="EMBL" id="JH992984">
    <property type="protein sequence ID" value="EKX48799.1"/>
    <property type="molecule type" value="Genomic_DNA"/>
</dbReference>
<dbReference type="InterPro" id="IPR006571">
    <property type="entry name" value="TLDc_dom"/>
</dbReference>
<dbReference type="OMA" id="MPPRTQG"/>
<name>L1JKZ3_GUITC</name>
<dbReference type="KEGG" id="gtt:GUITHDRAFT_57514"/>